<dbReference type="Pfam" id="PF08241">
    <property type="entry name" value="Methyltransf_11"/>
    <property type="match status" value="1"/>
</dbReference>
<dbReference type="EMBL" id="CAEZXE010000126">
    <property type="protein sequence ID" value="CAB4686074.1"/>
    <property type="molecule type" value="Genomic_DNA"/>
</dbReference>
<dbReference type="EMBL" id="CAEZVV010000011">
    <property type="protein sequence ID" value="CAB4637688.1"/>
    <property type="molecule type" value="Genomic_DNA"/>
</dbReference>
<evidence type="ECO:0000313" key="5">
    <source>
        <dbReference type="EMBL" id="CAB4637688.1"/>
    </source>
</evidence>
<evidence type="ECO:0000313" key="2">
    <source>
        <dbReference type="EMBL" id="CAB4544786.1"/>
    </source>
</evidence>
<dbReference type="EMBL" id="CAEZSU010000032">
    <property type="protein sequence ID" value="CAB4544786.1"/>
    <property type="molecule type" value="Genomic_DNA"/>
</dbReference>
<dbReference type="Gene3D" id="3.40.50.150">
    <property type="entry name" value="Vaccinia Virus protein VP39"/>
    <property type="match status" value="1"/>
</dbReference>
<feature type="domain" description="Methyltransferase type 11" evidence="1">
    <location>
        <begin position="46"/>
        <end position="133"/>
    </location>
</feature>
<dbReference type="AlphaFoldDB" id="A0A6J6EUI0"/>
<evidence type="ECO:0000313" key="3">
    <source>
        <dbReference type="EMBL" id="CAB4559342.1"/>
    </source>
</evidence>
<evidence type="ECO:0000313" key="4">
    <source>
        <dbReference type="EMBL" id="CAB4579627.1"/>
    </source>
</evidence>
<dbReference type="GO" id="GO:0008757">
    <property type="term" value="F:S-adenosylmethionine-dependent methyltransferase activity"/>
    <property type="evidence" value="ECO:0007669"/>
    <property type="project" value="InterPro"/>
</dbReference>
<accession>A0A6J6EUI0</accession>
<name>A0A6J6EUI0_9ZZZZ</name>
<dbReference type="SUPFAM" id="SSF53335">
    <property type="entry name" value="S-adenosyl-L-methionine-dependent methyltransferases"/>
    <property type="match status" value="1"/>
</dbReference>
<sequence>MDESHDSTIGEDYTDRLRNRRGHAWKRLLPDPYRRNIRRLNLGRTLDVGCGIGRCLAFVDGNGVGVDHNPTSVAVCRERGLEAYVPEDFQLSDRGLFDSLLLSHVLEHMDEDAGVSLISSYLRSLRPSGKIVVITPQAAGQRSDPTHVRLIGEHEVSRLFGRLGVELESARSFPFPRPVGRFFTYNETVVTGVLRGEASGGD</sequence>
<dbReference type="InterPro" id="IPR029063">
    <property type="entry name" value="SAM-dependent_MTases_sf"/>
</dbReference>
<evidence type="ECO:0000313" key="6">
    <source>
        <dbReference type="EMBL" id="CAB4686074.1"/>
    </source>
</evidence>
<gene>
    <name evidence="2" type="ORF">UFOPK1495_00431</name>
    <name evidence="3" type="ORF">UFOPK1603_00438</name>
    <name evidence="4" type="ORF">UFOPK1711_01075</name>
    <name evidence="5" type="ORF">UFOPK2143_00348</name>
    <name evidence="6" type="ORF">UFOPK2350_01324</name>
</gene>
<evidence type="ECO:0000259" key="1">
    <source>
        <dbReference type="Pfam" id="PF08241"/>
    </source>
</evidence>
<reference evidence="4" key="1">
    <citation type="submission" date="2020-05" db="EMBL/GenBank/DDBJ databases">
        <authorList>
            <person name="Chiriac C."/>
            <person name="Salcher M."/>
            <person name="Ghai R."/>
            <person name="Kavagutti S V."/>
        </authorList>
    </citation>
    <scope>NUCLEOTIDE SEQUENCE</scope>
</reference>
<dbReference type="EMBL" id="CAEZTR010000060">
    <property type="protein sequence ID" value="CAB4579627.1"/>
    <property type="molecule type" value="Genomic_DNA"/>
</dbReference>
<organism evidence="4">
    <name type="scientific">freshwater metagenome</name>
    <dbReference type="NCBI Taxonomy" id="449393"/>
    <lineage>
        <taxon>unclassified sequences</taxon>
        <taxon>metagenomes</taxon>
        <taxon>ecological metagenomes</taxon>
    </lineage>
</organism>
<dbReference type="CDD" id="cd02440">
    <property type="entry name" value="AdoMet_MTases"/>
    <property type="match status" value="1"/>
</dbReference>
<dbReference type="EMBL" id="CAEZTG010000027">
    <property type="protein sequence ID" value="CAB4559342.1"/>
    <property type="molecule type" value="Genomic_DNA"/>
</dbReference>
<protein>
    <submittedName>
        <fullName evidence="4">Unannotated protein</fullName>
    </submittedName>
</protein>
<proteinExistence type="predicted"/>
<dbReference type="InterPro" id="IPR013216">
    <property type="entry name" value="Methyltransf_11"/>
</dbReference>